<dbReference type="GO" id="GO:0042802">
    <property type="term" value="F:identical protein binding"/>
    <property type="evidence" value="ECO:0007669"/>
    <property type="project" value="TreeGrafter"/>
</dbReference>
<sequence>MRIVHKLVYPLQPALEVAREIAAVLGLATGSTPIPVYQELARMHREEGLDFSSVRSINLDEYYGLSGDHPQSYRHFMHEHLFRHVNIQRCNTHFLDGSVPQDCIDRECDRYEALVSSCPPDIWLLGIGLNGHIAFNEPGSACESRTRLVSLTPSTIEANRRFFGVDEQVPTSSLTVGISTILKARKLVLLATGDAKKCAVDAAFASVSSDCPASFLQGTDCGSGWTSSDSFACLQGQFSHSIILRLLVQYIFIYSHTVPYYQGQQYYFSEQWYSTHRVQSDKYFNQALKCLGMPDISYT</sequence>
<dbReference type="GO" id="GO:0005975">
    <property type="term" value="P:carbohydrate metabolic process"/>
    <property type="evidence" value="ECO:0007669"/>
    <property type="project" value="InterPro"/>
</dbReference>
<dbReference type="GO" id="GO:0005737">
    <property type="term" value="C:cytoplasm"/>
    <property type="evidence" value="ECO:0007669"/>
    <property type="project" value="TreeGrafter"/>
</dbReference>
<evidence type="ECO:0000256" key="1">
    <source>
        <dbReference type="ARBA" id="ARBA00000644"/>
    </source>
</evidence>
<comment type="similarity">
    <text evidence="2">Belongs to the glucosamine/galactosamine-6-phosphate isomerase family.</text>
</comment>
<dbReference type="InterPro" id="IPR006148">
    <property type="entry name" value="Glc/Gal-6P_isomerase"/>
</dbReference>
<keyword evidence="4" id="KW-0378">Hydrolase</keyword>
<feature type="domain" description="Glucosamine/galactosamine-6-phosphate isomerase" evidence="5">
    <location>
        <begin position="19"/>
        <end position="217"/>
    </location>
</feature>
<organism evidence="6">
    <name type="scientific">Spironucleus salmonicida</name>
    <dbReference type="NCBI Taxonomy" id="348837"/>
    <lineage>
        <taxon>Eukaryota</taxon>
        <taxon>Metamonada</taxon>
        <taxon>Diplomonadida</taxon>
        <taxon>Hexamitidae</taxon>
        <taxon>Hexamitinae</taxon>
        <taxon>Spironucleus</taxon>
    </lineage>
</organism>
<dbReference type="GO" id="GO:0019262">
    <property type="term" value="P:N-acetylneuraminate catabolic process"/>
    <property type="evidence" value="ECO:0007669"/>
    <property type="project" value="TreeGrafter"/>
</dbReference>
<accession>V6LMD3</accession>
<dbReference type="AlphaFoldDB" id="V6LMD3"/>
<proteinExistence type="inferred from homology"/>
<dbReference type="CDD" id="cd01399">
    <property type="entry name" value="GlcN6P_deaminase"/>
    <property type="match status" value="1"/>
</dbReference>
<evidence type="ECO:0000313" key="6">
    <source>
        <dbReference type="EMBL" id="EST44866.1"/>
    </source>
</evidence>
<dbReference type="InterPro" id="IPR004547">
    <property type="entry name" value="Glucosamine6P_isomerase"/>
</dbReference>
<dbReference type="EMBL" id="KI546104">
    <property type="protein sequence ID" value="EST44866.1"/>
    <property type="molecule type" value="Genomic_DNA"/>
</dbReference>
<reference evidence="6" key="1">
    <citation type="journal article" date="2014" name="PLoS Genet.">
        <title>The Genome of Spironucleus salmonicida Highlights a Fish Pathogen Adapted to Fluctuating Environments.</title>
        <authorList>
            <person name="Xu F."/>
            <person name="Jerlstrom-Hultqvist J."/>
            <person name="Einarsson E."/>
            <person name="Astvaldsson A."/>
            <person name="Svard S.G."/>
            <person name="Andersson J.O."/>
        </authorList>
    </citation>
    <scope>NUCLEOTIDE SEQUENCE</scope>
</reference>
<protein>
    <recommendedName>
        <fullName evidence="3">glucosamine-6-phosphate deaminase</fullName>
        <ecNumber evidence="3">3.5.99.6</ecNumber>
    </recommendedName>
</protein>
<dbReference type="Gene3D" id="3.40.50.1360">
    <property type="match status" value="1"/>
</dbReference>
<dbReference type="GO" id="GO:0006046">
    <property type="term" value="P:N-acetylglucosamine catabolic process"/>
    <property type="evidence" value="ECO:0007669"/>
    <property type="project" value="TreeGrafter"/>
</dbReference>
<dbReference type="GO" id="GO:0006043">
    <property type="term" value="P:glucosamine catabolic process"/>
    <property type="evidence" value="ECO:0007669"/>
    <property type="project" value="TreeGrafter"/>
</dbReference>
<evidence type="ECO:0000256" key="4">
    <source>
        <dbReference type="ARBA" id="ARBA00022801"/>
    </source>
</evidence>
<evidence type="ECO:0000256" key="2">
    <source>
        <dbReference type="ARBA" id="ARBA00005526"/>
    </source>
</evidence>
<dbReference type="SUPFAM" id="SSF100950">
    <property type="entry name" value="NagB/RpiA/CoA transferase-like"/>
    <property type="match status" value="1"/>
</dbReference>
<gene>
    <name evidence="6" type="ORF">SS50377_15226</name>
</gene>
<dbReference type="GO" id="GO:0004342">
    <property type="term" value="F:glucosamine-6-phosphate deaminase activity"/>
    <property type="evidence" value="ECO:0007669"/>
    <property type="project" value="UniProtKB-EC"/>
</dbReference>
<comment type="catalytic activity">
    <reaction evidence="1">
        <text>alpha-D-glucosamine 6-phosphate + H2O = beta-D-fructose 6-phosphate + NH4(+)</text>
        <dbReference type="Rhea" id="RHEA:12172"/>
        <dbReference type="ChEBI" id="CHEBI:15377"/>
        <dbReference type="ChEBI" id="CHEBI:28938"/>
        <dbReference type="ChEBI" id="CHEBI:57634"/>
        <dbReference type="ChEBI" id="CHEBI:75989"/>
        <dbReference type="EC" id="3.5.99.6"/>
    </reaction>
</comment>
<dbReference type="InterPro" id="IPR037171">
    <property type="entry name" value="NagB/RpiA_transferase-like"/>
</dbReference>
<evidence type="ECO:0000259" key="5">
    <source>
        <dbReference type="Pfam" id="PF01182"/>
    </source>
</evidence>
<dbReference type="Pfam" id="PF01182">
    <property type="entry name" value="Glucosamine_iso"/>
    <property type="match status" value="1"/>
</dbReference>
<dbReference type="VEuPathDB" id="GiardiaDB:SS50377_27764"/>
<dbReference type="EC" id="3.5.99.6" evidence="3"/>
<dbReference type="PANTHER" id="PTHR11280">
    <property type="entry name" value="GLUCOSAMINE-6-PHOSPHATE ISOMERASE"/>
    <property type="match status" value="1"/>
</dbReference>
<evidence type="ECO:0000256" key="3">
    <source>
        <dbReference type="ARBA" id="ARBA00012680"/>
    </source>
</evidence>
<dbReference type="PANTHER" id="PTHR11280:SF5">
    <property type="entry name" value="GLUCOSAMINE-6-PHOSPHATE ISOMERASE"/>
    <property type="match status" value="1"/>
</dbReference>
<name>V6LMD3_9EUKA</name>